<evidence type="ECO:0000313" key="6">
    <source>
        <dbReference type="Proteomes" id="UP000715965"/>
    </source>
</evidence>
<evidence type="ECO:0000313" key="5">
    <source>
        <dbReference type="EMBL" id="MBE7941431.1"/>
    </source>
</evidence>
<evidence type="ECO:0000259" key="3">
    <source>
        <dbReference type="Pfam" id="PF25917"/>
    </source>
</evidence>
<sequence>MKALSGHQEATAKQPAPIALFRAEAVKAKSGDWLGEVVIVQPASTSLLAGVAFLIGSALIAFCVFGEYTKKARVSGYVVPDRGLLKVYAEQAGQITALNISEGDKVRRGDVLAAISSEKVNSNGATQDFILRQMQVRERSLEAEIEKSAELFRQQEASLKARLTRIVDELAQLNATARLQRESMEAAQVTFERTAQLQAAGYLSEVALQEKRLALLDQRQRLSELLRAHTALEREKLTLELEADSIPLRRDNAIEALRRSQSELRAAATETETRREERLTAPQDGTVSGLQLHLGKQVLPGNALFSIIPANTRLQVDLYVPSRDVGFVRPGATVRLQYQAFAYQKFGTYEAQVLRVSRTALPASDLPFPAPTGELFYIVSAIPASQTVKAYNRDEPIQSGMQVNADI</sequence>
<feature type="coiled-coil region" evidence="1">
    <location>
        <begin position="215"/>
        <end position="270"/>
    </location>
</feature>
<gene>
    <name evidence="5" type="ORF">IM725_12705</name>
</gene>
<reference evidence="5 6" key="1">
    <citation type="submission" date="2020-10" db="EMBL/GenBank/DDBJ databases">
        <title>Draft genome of Ramlibacter aquaticus LMG 30558.</title>
        <authorList>
            <person name="Props R."/>
        </authorList>
    </citation>
    <scope>NUCLEOTIDE SEQUENCE [LARGE SCALE GENOMIC DNA]</scope>
    <source>
        <strain evidence="5 6">LMG 30558</strain>
    </source>
</reference>
<dbReference type="RefSeq" id="WP_193780972.1">
    <property type="nucleotide sequence ID" value="NZ_JADDOJ010000050.1"/>
</dbReference>
<feature type="transmembrane region" description="Helical" evidence="2">
    <location>
        <begin position="47"/>
        <end position="65"/>
    </location>
</feature>
<dbReference type="Pfam" id="PF25917">
    <property type="entry name" value="BSH_RND"/>
    <property type="match status" value="1"/>
</dbReference>
<organism evidence="5 6">
    <name type="scientific">Ramlibacter aquaticus</name>
    <dbReference type="NCBI Taxonomy" id="2780094"/>
    <lineage>
        <taxon>Bacteria</taxon>
        <taxon>Pseudomonadati</taxon>
        <taxon>Pseudomonadota</taxon>
        <taxon>Betaproteobacteria</taxon>
        <taxon>Burkholderiales</taxon>
        <taxon>Comamonadaceae</taxon>
        <taxon>Ramlibacter</taxon>
    </lineage>
</organism>
<keyword evidence="6" id="KW-1185">Reference proteome</keyword>
<dbReference type="PANTHER" id="PTHR30386:SF28">
    <property type="entry name" value="EXPORTED PROTEIN"/>
    <property type="match status" value="1"/>
</dbReference>
<feature type="domain" description="AprE-like beta-barrel" evidence="4">
    <location>
        <begin position="315"/>
        <end position="407"/>
    </location>
</feature>
<protein>
    <submittedName>
        <fullName evidence="5">HlyD family efflux transporter periplasmic adaptor subunit</fullName>
    </submittedName>
</protein>
<dbReference type="Gene3D" id="2.40.50.100">
    <property type="match status" value="1"/>
</dbReference>
<keyword evidence="2" id="KW-0472">Membrane</keyword>
<feature type="coiled-coil region" evidence="1">
    <location>
        <begin position="131"/>
        <end position="187"/>
    </location>
</feature>
<keyword evidence="2" id="KW-0812">Transmembrane</keyword>
<dbReference type="Proteomes" id="UP000715965">
    <property type="component" value="Unassembled WGS sequence"/>
</dbReference>
<dbReference type="PRINTS" id="PR01490">
    <property type="entry name" value="RTXTOXIND"/>
</dbReference>
<dbReference type="InterPro" id="IPR058982">
    <property type="entry name" value="Beta-barrel_AprE"/>
</dbReference>
<proteinExistence type="predicted"/>
<name>A0ABR9SGG0_9BURK</name>
<keyword evidence="1" id="KW-0175">Coiled coil</keyword>
<accession>A0ABR9SGG0</accession>
<dbReference type="EMBL" id="JADDOJ010000050">
    <property type="protein sequence ID" value="MBE7941431.1"/>
    <property type="molecule type" value="Genomic_DNA"/>
</dbReference>
<dbReference type="PANTHER" id="PTHR30386">
    <property type="entry name" value="MEMBRANE FUSION SUBUNIT OF EMRAB-TOLC MULTIDRUG EFFLUX PUMP"/>
    <property type="match status" value="1"/>
</dbReference>
<feature type="domain" description="Multidrug resistance protein MdtA-like barrel-sandwich hybrid" evidence="3">
    <location>
        <begin position="91"/>
        <end position="307"/>
    </location>
</feature>
<evidence type="ECO:0000256" key="2">
    <source>
        <dbReference type="SAM" id="Phobius"/>
    </source>
</evidence>
<evidence type="ECO:0000256" key="1">
    <source>
        <dbReference type="SAM" id="Coils"/>
    </source>
</evidence>
<dbReference type="InterPro" id="IPR058625">
    <property type="entry name" value="MdtA-like_BSH"/>
</dbReference>
<dbReference type="Gene3D" id="2.40.30.170">
    <property type="match status" value="1"/>
</dbReference>
<dbReference type="Pfam" id="PF26002">
    <property type="entry name" value="Beta-barrel_AprE"/>
    <property type="match status" value="1"/>
</dbReference>
<dbReference type="InterPro" id="IPR050739">
    <property type="entry name" value="MFP"/>
</dbReference>
<evidence type="ECO:0000259" key="4">
    <source>
        <dbReference type="Pfam" id="PF26002"/>
    </source>
</evidence>
<comment type="caution">
    <text evidence="5">The sequence shown here is derived from an EMBL/GenBank/DDBJ whole genome shotgun (WGS) entry which is preliminary data.</text>
</comment>
<keyword evidence="2" id="KW-1133">Transmembrane helix</keyword>